<dbReference type="AlphaFoldDB" id="A0ABD1LVC0"/>
<name>A0ABD1LVC0_9FABA</name>
<gene>
    <name evidence="2" type="ORF">Fmac_020922</name>
</gene>
<comment type="caution">
    <text evidence="2">The sequence shown here is derived from an EMBL/GenBank/DDBJ whole genome shotgun (WGS) entry which is preliminary data.</text>
</comment>
<evidence type="ECO:0000256" key="1">
    <source>
        <dbReference type="SAM" id="SignalP"/>
    </source>
</evidence>
<accession>A0ABD1LVC0</accession>
<dbReference type="Proteomes" id="UP001603857">
    <property type="component" value="Unassembled WGS sequence"/>
</dbReference>
<evidence type="ECO:0000313" key="3">
    <source>
        <dbReference type="Proteomes" id="UP001603857"/>
    </source>
</evidence>
<feature type="signal peptide" evidence="1">
    <location>
        <begin position="1"/>
        <end position="19"/>
    </location>
</feature>
<keyword evidence="1" id="KW-0732">Signal</keyword>
<evidence type="ECO:0000313" key="2">
    <source>
        <dbReference type="EMBL" id="KAL2327495.1"/>
    </source>
</evidence>
<sequence length="126" mass="13906">MTSKSNLMLLFCLVAVINNNNVVFPCSATRQLKTSPNEKEAMMVTQNIRGRNNDQADTTSMNNNMEKKEQKFDKNQLPPLFPFPQPFPLPPNVPVFPWPIPGAPSIPFPPVAIPAAVPNLSTPPPI</sequence>
<proteinExistence type="predicted"/>
<organism evidence="2 3">
    <name type="scientific">Flemingia macrophylla</name>
    <dbReference type="NCBI Taxonomy" id="520843"/>
    <lineage>
        <taxon>Eukaryota</taxon>
        <taxon>Viridiplantae</taxon>
        <taxon>Streptophyta</taxon>
        <taxon>Embryophyta</taxon>
        <taxon>Tracheophyta</taxon>
        <taxon>Spermatophyta</taxon>
        <taxon>Magnoliopsida</taxon>
        <taxon>eudicotyledons</taxon>
        <taxon>Gunneridae</taxon>
        <taxon>Pentapetalae</taxon>
        <taxon>rosids</taxon>
        <taxon>fabids</taxon>
        <taxon>Fabales</taxon>
        <taxon>Fabaceae</taxon>
        <taxon>Papilionoideae</taxon>
        <taxon>50 kb inversion clade</taxon>
        <taxon>NPAAA clade</taxon>
        <taxon>indigoferoid/millettioid clade</taxon>
        <taxon>Phaseoleae</taxon>
        <taxon>Flemingia</taxon>
    </lineage>
</organism>
<dbReference type="EMBL" id="JBGMDY010000007">
    <property type="protein sequence ID" value="KAL2327495.1"/>
    <property type="molecule type" value="Genomic_DNA"/>
</dbReference>
<protein>
    <submittedName>
        <fullName evidence="2">Uncharacterized protein</fullName>
    </submittedName>
</protein>
<keyword evidence="3" id="KW-1185">Reference proteome</keyword>
<reference evidence="2 3" key="1">
    <citation type="submission" date="2024-08" db="EMBL/GenBank/DDBJ databases">
        <title>Insights into the chromosomal genome structure of Flemingia macrophylla.</title>
        <authorList>
            <person name="Ding Y."/>
            <person name="Zhao Y."/>
            <person name="Bi W."/>
            <person name="Wu M."/>
            <person name="Zhao G."/>
            <person name="Gong Y."/>
            <person name="Li W."/>
            <person name="Zhang P."/>
        </authorList>
    </citation>
    <scope>NUCLEOTIDE SEQUENCE [LARGE SCALE GENOMIC DNA]</scope>
    <source>
        <strain evidence="2">DYQJB</strain>
        <tissue evidence="2">Leaf</tissue>
    </source>
</reference>
<feature type="chain" id="PRO_5044807624" evidence="1">
    <location>
        <begin position="20"/>
        <end position="126"/>
    </location>
</feature>